<accession>A0A139JQD2</accession>
<dbReference type="SUPFAM" id="SSF53474">
    <property type="entry name" value="alpha/beta-Hydrolases"/>
    <property type="match status" value="1"/>
</dbReference>
<dbReference type="PANTHER" id="PTHR11614">
    <property type="entry name" value="PHOSPHOLIPASE-RELATED"/>
    <property type="match status" value="1"/>
</dbReference>
<gene>
    <name evidence="2" type="ORF">AXA84_0301</name>
    <name evidence="3" type="ORF">DH96_00710</name>
</gene>
<dbReference type="PATRIC" id="fig|203274.3.peg.457"/>
<dbReference type="InterPro" id="IPR029058">
    <property type="entry name" value="AB_hydrolase_fold"/>
</dbReference>
<dbReference type="EMBL" id="LTBM01000009">
    <property type="protein sequence ID" value="KXT29175.1"/>
    <property type="molecule type" value="Genomic_DNA"/>
</dbReference>
<dbReference type="AlphaFoldDB" id="A0A139JQD2"/>
<reference evidence="3 5" key="1">
    <citation type="submission" date="2014-04" db="EMBL/GenBank/DDBJ databases">
        <title>Genome study of Napier grass stunt phytoplasma.</title>
        <authorList>
            <person name="Kawicha P."/>
            <person name="Dickinson M."/>
            <person name="Hodgetts J."/>
        </authorList>
    </citation>
    <scope>NUCLEOTIDE SEQUENCE [LARGE SCALE GENOMIC DNA]</scope>
    <source>
        <strain evidence="3 5">NGS-S10</strain>
    </source>
</reference>
<protein>
    <submittedName>
        <fullName evidence="2">Alpha/beta hydrolase fold family protein</fullName>
    </submittedName>
    <submittedName>
        <fullName evidence="3">Lysophospholipase</fullName>
    </submittedName>
</protein>
<dbReference type="PRINTS" id="PR00111">
    <property type="entry name" value="ABHYDROLASE"/>
</dbReference>
<reference evidence="2 4" key="2">
    <citation type="submission" date="2016-02" db="EMBL/GenBank/DDBJ databases">
        <title>A draft genome sequence of Candidatus Phytoplasma oryzae strain Mbita1, the causative agent of Napier Grass stunt disease in Kenya.</title>
        <authorList>
            <person name="Fischer A."/>
            <person name="Santa-Cruz I."/>
            <person name="Wambua L."/>
            <person name="Olds C."/>
            <person name="Midega C."/>
            <person name="Dickinson M."/>
            <person name="Kawicha P."/>
            <person name="Khan Z."/>
            <person name="Masiga D."/>
            <person name="Jores J."/>
            <person name="Bernd S."/>
        </authorList>
    </citation>
    <scope>NUCLEOTIDE SEQUENCE [LARGE SCALE GENOMIC DNA]</scope>
    <source>
        <strain evidence="2">Mbita1</strain>
    </source>
</reference>
<evidence type="ECO:0000313" key="5">
    <source>
        <dbReference type="Proteomes" id="UP000249343"/>
    </source>
</evidence>
<dbReference type="Proteomes" id="UP000249343">
    <property type="component" value="Unassembled WGS sequence"/>
</dbReference>
<evidence type="ECO:0000313" key="4">
    <source>
        <dbReference type="Proteomes" id="UP000070069"/>
    </source>
</evidence>
<sequence length="259" mass="30910">MFFNKNIFYVNFKSVMNPKANIIFTHGLGENTQDYVHLANFFNSLSYNILLYDVRGHGKSSGKKGDIKNFHVFLDDLKYLVDFVKKKNNLKIFLIGHSMGGIIVNNYLVKYGNVDGAIISSTPVLFYKKNKFLKYPFYFFNFFKKKLNFNSSKITYIPIKKGFYPYRLDFVTPRLLRNLLFLSLIYLEKKINFYLTTVLFLYSLKDEIVFSENINVFFDKIMSKDKSLYFYEKSYHNLFHDIEKDKIFQDIFLWLEKKI</sequence>
<dbReference type="RefSeq" id="WP_066540433.1">
    <property type="nucleotide sequence ID" value="NZ_JHUK01000001.1"/>
</dbReference>
<comment type="caution">
    <text evidence="2">The sequence shown here is derived from an EMBL/GenBank/DDBJ whole genome shotgun (WGS) entry which is preliminary data.</text>
</comment>
<organism evidence="2 4">
    <name type="scientific">Candidatus Phytoplasma oryzae</name>
    <dbReference type="NCBI Taxonomy" id="203274"/>
    <lineage>
        <taxon>Bacteria</taxon>
        <taxon>Bacillati</taxon>
        <taxon>Mycoplasmatota</taxon>
        <taxon>Mollicutes</taxon>
        <taxon>Acholeplasmatales</taxon>
        <taxon>Acholeplasmataceae</taxon>
        <taxon>Candidatus Phytoplasma</taxon>
        <taxon>16SrXI (Rice yellow dwarf group)</taxon>
    </lineage>
</organism>
<feature type="domain" description="Serine aminopeptidase S33" evidence="1">
    <location>
        <begin position="17"/>
        <end position="242"/>
    </location>
</feature>
<dbReference type="Proteomes" id="UP000070069">
    <property type="component" value="Unassembled WGS sequence"/>
</dbReference>
<keyword evidence="2" id="KW-0378">Hydrolase</keyword>
<dbReference type="InterPro" id="IPR000073">
    <property type="entry name" value="AB_hydrolase_1"/>
</dbReference>
<dbReference type="GO" id="GO:0016787">
    <property type="term" value="F:hydrolase activity"/>
    <property type="evidence" value="ECO:0007669"/>
    <property type="project" value="UniProtKB-KW"/>
</dbReference>
<dbReference type="EMBL" id="JHUK01000001">
    <property type="protein sequence ID" value="RAM58054.1"/>
    <property type="molecule type" value="Genomic_DNA"/>
</dbReference>
<keyword evidence="5" id="KW-1185">Reference proteome</keyword>
<dbReference type="InterPro" id="IPR051044">
    <property type="entry name" value="MAG_DAG_Lipase"/>
</dbReference>
<evidence type="ECO:0000313" key="3">
    <source>
        <dbReference type="EMBL" id="RAM58054.1"/>
    </source>
</evidence>
<evidence type="ECO:0000259" key="1">
    <source>
        <dbReference type="Pfam" id="PF12146"/>
    </source>
</evidence>
<evidence type="ECO:0000313" key="2">
    <source>
        <dbReference type="EMBL" id="KXT29175.1"/>
    </source>
</evidence>
<name>A0A139JQD2_9MOLU</name>
<dbReference type="InterPro" id="IPR022742">
    <property type="entry name" value="Hydrolase_4"/>
</dbReference>
<dbReference type="Pfam" id="PF12146">
    <property type="entry name" value="Hydrolase_4"/>
    <property type="match status" value="1"/>
</dbReference>
<dbReference type="OrthoDB" id="384284at2"/>
<proteinExistence type="predicted"/>
<dbReference type="Gene3D" id="3.40.50.1820">
    <property type="entry name" value="alpha/beta hydrolase"/>
    <property type="match status" value="1"/>
</dbReference>